<dbReference type="GO" id="GO:0005737">
    <property type="term" value="C:cytoplasm"/>
    <property type="evidence" value="ECO:0007669"/>
    <property type="project" value="TreeGrafter"/>
</dbReference>
<dbReference type="CDD" id="cd07067">
    <property type="entry name" value="HP_PGM_like"/>
    <property type="match status" value="1"/>
</dbReference>
<sequence>MLRIYFVRHGETVWNTLKIFQGRSNSPLTELGVEQAKKLSQHLKDIDFKKVYSSPQDRALQTTKLLLGDKNIEITTIDEFQEINMGKVEGIPREEFEKNYPIEYHNFWNNAMDYNPSAYNGESYEEILDRVKLGLEKLIKENNNGNILVISHGVTLKAIFNIINEKGIDEFSKQPVPENTSTTIVEYDSNGFKIIKFSDTEHLK</sequence>
<comment type="caution">
    <text evidence="3">The sequence shown here is derived from an EMBL/GenBank/DDBJ whole genome shotgun (WGS) entry which is preliminary data.</text>
</comment>
<gene>
    <name evidence="3" type="ORF">HMPREF0202_01409</name>
</gene>
<dbReference type="SUPFAM" id="SSF53254">
    <property type="entry name" value="Phosphoglycerate mutase-like"/>
    <property type="match status" value="1"/>
</dbReference>
<dbReference type="InterPro" id="IPR029033">
    <property type="entry name" value="His_PPase_superfam"/>
</dbReference>
<evidence type="ECO:0000313" key="4">
    <source>
        <dbReference type="Proteomes" id="UP000017081"/>
    </source>
</evidence>
<dbReference type="InterPro" id="IPR013078">
    <property type="entry name" value="His_Pase_superF_clade-1"/>
</dbReference>
<dbReference type="EMBL" id="AXZF01000054">
    <property type="protein sequence ID" value="ERT68601.1"/>
    <property type="molecule type" value="Genomic_DNA"/>
</dbReference>
<feature type="active site" description="Tele-phosphohistidine intermediate" evidence="1">
    <location>
        <position position="9"/>
    </location>
</feature>
<dbReference type="InterPro" id="IPR050275">
    <property type="entry name" value="PGM_Phosphatase"/>
</dbReference>
<accession>U7VAQ4</accession>
<evidence type="ECO:0000313" key="3">
    <source>
        <dbReference type="EMBL" id="ERT68601.1"/>
    </source>
</evidence>
<dbReference type="STRING" id="1319815.HMPREF0202_01409"/>
<dbReference type="PANTHER" id="PTHR48100">
    <property type="entry name" value="BROAD-SPECIFICITY PHOSPHATASE YOR283W-RELATED"/>
    <property type="match status" value="1"/>
</dbReference>
<dbReference type="SMART" id="SM00855">
    <property type="entry name" value="PGAM"/>
    <property type="match status" value="1"/>
</dbReference>
<protein>
    <recommendedName>
        <fullName evidence="5">Phosphoglycerate mutase family protein</fullName>
    </recommendedName>
</protein>
<feature type="binding site" evidence="2">
    <location>
        <begin position="8"/>
        <end position="15"/>
    </location>
    <ligand>
        <name>substrate</name>
    </ligand>
</feature>
<feature type="active site" description="Proton donor/acceptor" evidence="1">
    <location>
        <position position="82"/>
    </location>
</feature>
<dbReference type="GO" id="GO:0016791">
    <property type="term" value="F:phosphatase activity"/>
    <property type="evidence" value="ECO:0007669"/>
    <property type="project" value="TreeGrafter"/>
</dbReference>
<dbReference type="Pfam" id="PF00300">
    <property type="entry name" value="His_Phos_1"/>
    <property type="match status" value="1"/>
</dbReference>
<evidence type="ECO:0008006" key="5">
    <source>
        <dbReference type="Google" id="ProtNLM"/>
    </source>
</evidence>
<dbReference type="eggNOG" id="COG0406">
    <property type="taxonomic scope" value="Bacteria"/>
</dbReference>
<evidence type="ECO:0000256" key="2">
    <source>
        <dbReference type="PIRSR" id="PIRSR613078-2"/>
    </source>
</evidence>
<evidence type="ECO:0000256" key="1">
    <source>
        <dbReference type="PIRSR" id="PIRSR613078-1"/>
    </source>
</evidence>
<reference evidence="3 4" key="1">
    <citation type="submission" date="2013-08" db="EMBL/GenBank/DDBJ databases">
        <authorList>
            <person name="Weinstock G."/>
            <person name="Sodergren E."/>
            <person name="Wylie T."/>
            <person name="Fulton L."/>
            <person name="Fulton R."/>
            <person name="Fronick C."/>
            <person name="O'Laughlin M."/>
            <person name="Godfrey J."/>
            <person name="Miner T."/>
            <person name="Herter B."/>
            <person name="Appelbaum E."/>
            <person name="Cordes M."/>
            <person name="Lek S."/>
            <person name="Wollam A."/>
            <person name="Pepin K.H."/>
            <person name="Palsikar V.B."/>
            <person name="Mitreva M."/>
            <person name="Wilson R.K."/>
        </authorList>
    </citation>
    <scope>NUCLEOTIDE SEQUENCE [LARGE SCALE GENOMIC DNA]</scope>
    <source>
        <strain evidence="3 4">ATCC BAA-474</strain>
    </source>
</reference>
<feature type="binding site" evidence="2">
    <location>
        <position position="58"/>
    </location>
    <ligand>
        <name>substrate</name>
    </ligand>
</feature>
<dbReference type="AlphaFoldDB" id="U7VAQ4"/>
<dbReference type="RefSeq" id="WP_023050947.1">
    <property type="nucleotide sequence ID" value="NZ_CP173065.2"/>
</dbReference>
<dbReference type="HOGENOM" id="CLU_033323_9_0_0"/>
<dbReference type="PANTHER" id="PTHR48100:SF1">
    <property type="entry name" value="HISTIDINE PHOSPHATASE FAMILY PROTEIN-RELATED"/>
    <property type="match status" value="1"/>
</dbReference>
<keyword evidence="4" id="KW-1185">Reference proteome</keyword>
<dbReference type="PIRSF" id="PIRSF000709">
    <property type="entry name" value="6PFK_2-Ptase"/>
    <property type="match status" value="1"/>
</dbReference>
<proteinExistence type="predicted"/>
<organism evidence="3 4">
    <name type="scientific">Cetobacterium somerae ATCC BAA-474</name>
    <dbReference type="NCBI Taxonomy" id="1319815"/>
    <lineage>
        <taxon>Bacteria</taxon>
        <taxon>Fusobacteriati</taxon>
        <taxon>Fusobacteriota</taxon>
        <taxon>Fusobacteriia</taxon>
        <taxon>Fusobacteriales</taxon>
        <taxon>Fusobacteriaceae</taxon>
        <taxon>Cetobacterium</taxon>
    </lineage>
</organism>
<dbReference type="Proteomes" id="UP000017081">
    <property type="component" value="Unassembled WGS sequence"/>
</dbReference>
<name>U7VAQ4_9FUSO</name>
<dbReference type="Gene3D" id="3.40.50.1240">
    <property type="entry name" value="Phosphoglycerate mutase-like"/>
    <property type="match status" value="1"/>
</dbReference>